<dbReference type="InterPro" id="IPR027417">
    <property type="entry name" value="P-loop_NTPase"/>
</dbReference>
<dbReference type="InterPro" id="IPR048444">
    <property type="entry name" value="DNMK"/>
</dbReference>
<feature type="region of interest" description="Disordered" evidence="1">
    <location>
        <begin position="142"/>
        <end position="163"/>
    </location>
</feature>
<dbReference type="Proteomes" id="UP000320580">
    <property type="component" value="Chromosome"/>
</dbReference>
<protein>
    <recommendedName>
        <fullName evidence="4">Adenylate kinase</fullName>
    </recommendedName>
</protein>
<feature type="compositionally biased region" description="Basic and acidic residues" evidence="1">
    <location>
        <begin position="144"/>
        <end position="163"/>
    </location>
</feature>
<dbReference type="Pfam" id="PF21448">
    <property type="entry name" value="DNMK"/>
    <property type="match status" value="1"/>
</dbReference>
<evidence type="ECO:0000313" key="3">
    <source>
        <dbReference type="Proteomes" id="UP000320580"/>
    </source>
</evidence>
<keyword evidence="3" id="KW-1185">Reference proteome</keyword>
<evidence type="ECO:0008006" key="4">
    <source>
        <dbReference type="Google" id="ProtNLM"/>
    </source>
</evidence>
<dbReference type="KEGG" id="sqz:FQU76_28365"/>
<proteinExistence type="predicted"/>
<evidence type="ECO:0000256" key="1">
    <source>
        <dbReference type="SAM" id="MobiDB-lite"/>
    </source>
</evidence>
<dbReference type="OrthoDB" id="877829at2"/>
<dbReference type="AlphaFoldDB" id="A0A5B8IMH4"/>
<gene>
    <name evidence="2" type="ORF">FQU76_28365</name>
</gene>
<organism evidence="2 3">
    <name type="scientific">Streptomyces qinzhouensis</name>
    <dbReference type="NCBI Taxonomy" id="2599401"/>
    <lineage>
        <taxon>Bacteria</taxon>
        <taxon>Bacillati</taxon>
        <taxon>Actinomycetota</taxon>
        <taxon>Actinomycetes</taxon>
        <taxon>Kitasatosporales</taxon>
        <taxon>Streptomycetaceae</taxon>
        <taxon>Streptomyces</taxon>
    </lineage>
</organism>
<dbReference type="Gene3D" id="3.40.50.300">
    <property type="entry name" value="P-loop containing nucleotide triphosphate hydrolases"/>
    <property type="match status" value="1"/>
</dbReference>
<accession>A0A5B8IMH4</accession>
<dbReference type="RefSeq" id="WP_146483085.1">
    <property type="nucleotide sequence ID" value="NZ_CP042266.1"/>
</dbReference>
<evidence type="ECO:0000313" key="2">
    <source>
        <dbReference type="EMBL" id="QDY79802.1"/>
    </source>
</evidence>
<sequence>MSYRHVALIGRAGSGKDTVGEHLVARFQFFRVAFADPLKTLALDLDPIVSNEPTGYGPLSLRLSDVVRRDGWDRAKQLPEVRRLLQRTGQALRDRDPDVWLRPLLDKITVADRWNVPVVITDVRYRNEADALRKRGALLVQVDRPGEHDHQPDQDQREHRSETELRDFPADAVLTNGGTVAELHALADQLAVRR</sequence>
<name>A0A5B8IMH4_9ACTN</name>
<dbReference type="SUPFAM" id="SSF52540">
    <property type="entry name" value="P-loop containing nucleoside triphosphate hydrolases"/>
    <property type="match status" value="1"/>
</dbReference>
<dbReference type="EMBL" id="CP042266">
    <property type="protein sequence ID" value="QDY79802.1"/>
    <property type="molecule type" value="Genomic_DNA"/>
</dbReference>
<reference evidence="2 3" key="1">
    <citation type="submission" date="2019-07" db="EMBL/GenBank/DDBJ databases">
        <authorList>
            <person name="Zhu P."/>
        </authorList>
    </citation>
    <scope>NUCLEOTIDE SEQUENCE [LARGE SCALE GENOMIC DNA]</scope>
    <source>
        <strain evidence="2 3">SSL-25</strain>
    </source>
</reference>